<dbReference type="STRING" id="1531429.JI75_01260"/>
<keyword evidence="1" id="KW-0812">Transmembrane</keyword>
<gene>
    <name evidence="2" type="ORF">JI75_01260</name>
</gene>
<sequence length="93" mass="9547">MVVAIVLGALAGVAGFLPLMGAQRIARKATPTSNFGFLGALLLGVLVSFLVVAVAVVVCIAVARDAALPFVLAEFFALIGSAVAFNVYKLVRK</sequence>
<dbReference type="OrthoDB" id="3174938at2"/>
<evidence type="ECO:0000256" key="1">
    <source>
        <dbReference type="SAM" id="Phobius"/>
    </source>
</evidence>
<evidence type="ECO:0000313" key="2">
    <source>
        <dbReference type="EMBL" id="AJC11518.1"/>
    </source>
</evidence>
<keyword evidence="1" id="KW-0472">Membrane</keyword>
<proteinExistence type="predicted"/>
<dbReference type="AlphaFoldDB" id="A0A0A8B3W3"/>
<feature type="transmembrane region" description="Helical" evidence="1">
    <location>
        <begin position="70"/>
        <end position="88"/>
    </location>
</feature>
<reference evidence="3" key="1">
    <citation type="submission" date="2014-08" db="EMBL/GenBank/DDBJ databases">
        <title>Coriobacteriaceae sp. complete genome.</title>
        <authorList>
            <person name="Looft T."/>
            <person name="Bayles D.O."/>
            <person name="Stanton T.B."/>
        </authorList>
    </citation>
    <scope>NUCLEOTIDE SEQUENCE [LARGE SCALE GENOMIC DNA]</scope>
    <source>
        <strain evidence="3">68-1-3</strain>
    </source>
</reference>
<protein>
    <submittedName>
        <fullName evidence="2">Uncharacterized protein</fullName>
    </submittedName>
</protein>
<dbReference type="Proteomes" id="UP000031121">
    <property type="component" value="Chromosome"/>
</dbReference>
<dbReference type="EMBL" id="CP009302">
    <property type="protein sequence ID" value="AJC11518.1"/>
    <property type="molecule type" value="Genomic_DNA"/>
</dbReference>
<evidence type="ECO:0000313" key="3">
    <source>
        <dbReference type="Proteomes" id="UP000031121"/>
    </source>
</evidence>
<name>A0A0A8B3W3_9ACTN</name>
<dbReference type="HOGENOM" id="CLU_174636_0_0_11"/>
<dbReference type="KEGG" id="cbac:JI75_01260"/>
<feature type="transmembrane region" description="Helical" evidence="1">
    <location>
        <begin position="37"/>
        <end position="63"/>
    </location>
</feature>
<dbReference type="RefSeq" id="WP_039688122.1">
    <property type="nucleotide sequence ID" value="NZ_CP009302.1"/>
</dbReference>
<organism evidence="2 3">
    <name type="scientific">Berryella intestinalis</name>
    <dbReference type="NCBI Taxonomy" id="1531429"/>
    <lineage>
        <taxon>Bacteria</taxon>
        <taxon>Bacillati</taxon>
        <taxon>Actinomycetota</taxon>
        <taxon>Coriobacteriia</taxon>
        <taxon>Eggerthellales</taxon>
        <taxon>Eggerthellaceae</taxon>
        <taxon>Berryella</taxon>
    </lineage>
</organism>
<keyword evidence="1" id="KW-1133">Transmembrane helix</keyword>
<accession>A0A0A8B3W3</accession>
<keyword evidence="3" id="KW-1185">Reference proteome</keyword>
<reference evidence="2 3" key="2">
    <citation type="journal article" date="2015" name="Genome Announc.">
        <title>Complete Genome Sequence of Coriobacteriaceae Strain 68-1-3, a Novel Mucus-Degrading Isolate from the Swine Intestinal Tract.</title>
        <authorList>
            <person name="Looft T."/>
            <person name="Bayles D.O."/>
            <person name="Alt D.P."/>
            <person name="Stanton T.B."/>
        </authorList>
    </citation>
    <scope>NUCLEOTIDE SEQUENCE [LARGE SCALE GENOMIC DNA]</scope>
    <source>
        <strain evidence="2 3">68-1-3</strain>
    </source>
</reference>